<accession>A0AAN5I3X2</accession>
<keyword evidence="1" id="KW-0812">Transmembrane</keyword>
<organism evidence="2 3">
    <name type="scientific">Pristionchus mayeri</name>
    <dbReference type="NCBI Taxonomy" id="1317129"/>
    <lineage>
        <taxon>Eukaryota</taxon>
        <taxon>Metazoa</taxon>
        <taxon>Ecdysozoa</taxon>
        <taxon>Nematoda</taxon>
        <taxon>Chromadorea</taxon>
        <taxon>Rhabditida</taxon>
        <taxon>Rhabditina</taxon>
        <taxon>Diplogasteromorpha</taxon>
        <taxon>Diplogasteroidea</taxon>
        <taxon>Neodiplogasteridae</taxon>
        <taxon>Pristionchus</taxon>
    </lineage>
</organism>
<evidence type="ECO:0000313" key="3">
    <source>
        <dbReference type="Proteomes" id="UP001328107"/>
    </source>
</evidence>
<feature type="non-terminal residue" evidence="2">
    <location>
        <position position="1"/>
    </location>
</feature>
<sequence>CVHDCFQEMFLYRPEGNYDYANVVKLDPEQSKIECKNDQWHTEDTVIAATIGSTFLLIMIGSCVFYCWAKRRANRPDPVATTPTEQKSK</sequence>
<keyword evidence="1" id="KW-1133">Transmembrane helix</keyword>
<protein>
    <submittedName>
        <fullName evidence="2">Uncharacterized protein</fullName>
    </submittedName>
</protein>
<evidence type="ECO:0000256" key="1">
    <source>
        <dbReference type="SAM" id="Phobius"/>
    </source>
</evidence>
<comment type="caution">
    <text evidence="2">The sequence shown here is derived from an EMBL/GenBank/DDBJ whole genome shotgun (WGS) entry which is preliminary data.</text>
</comment>
<reference evidence="3" key="1">
    <citation type="submission" date="2022-10" db="EMBL/GenBank/DDBJ databases">
        <title>Genome assembly of Pristionchus species.</title>
        <authorList>
            <person name="Yoshida K."/>
            <person name="Sommer R.J."/>
        </authorList>
    </citation>
    <scope>NUCLEOTIDE SEQUENCE [LARGE SCALE GENOMIC DNA]</scope>
    <source>
        <strain evidence="3">RS5460</strain>
    </source>
</reference>
<keyword evidence="1" id="KW-0472">Membrane</keyword>
<name>A0AAN5I3X2_9BILA</name>
<dbReference type="AlphaFoldDB" id="A0AAN5I3X2"/>
<proteinExistence type="predicted"/>
<feature type="transmembrane region" description="Helical" evidence="1">
    <location>
        <begin position="46"/>
        <end position="68"/>
    </location>
</feature>
<gene>
    <name evidence="2" type="ORF">PMAYCL1PPCAC_21328</name>
</gene>
<keyword evidence="3" id="KW-1185">Reference proteome</keyword>
<dbReference type="EMBL" id="BTRK01000005">
    <property type="protein sequence ID" value="GMR51133.1"/>
    <property type="molecule type" value="Genomic_DNA"/>
</dbReference>
<dbReference type="Proteomes" id="UP001328107">
    <property type="component" value="Unassembled WGS sequence"/>
</dbReference>
<evidence type="ECO:0000313" key="2">
    <source>
        <dbReference type="EMBL" id="GMR51133.1"/>
    </source>
</evidence>